<proteinExistence type="predicted"/>
<reference evidence="2 3" key="1">
    <citation type="journal article" date="2013" name="Genome Announc.">
        <title>Genome Sequence of Thalassolituus oleivorans MIL-1 (DSM 14913T).</title>
        <authorList>
            <person name="Golyshin P.N."/>
            <person name="Werner J."/>
            <person name="Chernikova T.N."/>
            <person name="Tran H."/>
            <person name="Ferrer M."/>
            <person name="Yakimov M.M."/>
            <person name="Teeling H."/>
            <person name="Golyshina O.V."/>
        </authorList>
    </citation>
    <scope>NUCLEOTIDE SEQUENCE [LARGE SCALE GENOMIC DNA]</scope>
    <source>
        <strain evidence="2 3">MIL-1</strain>
    </source>
</reference>
<dbReference type="EMBL" id="HF680312">
    <property type="protein sequence ID" value="CCU70835.1"/>
    <property type="molecule type" value="Genomic_DNA"/>
</dbReference>
<dbReference type="eggNOG" id="COG1652">
    <property type="taxonomic scope" value="Bacteria"/>
</dbReference>
<dbReference type="InterPro" id="IPR008638">
    <property type="entry name" value="FhaB/CdiA-like_TPS"/>
</dbReference>
<dbReference type="InterPro" id="IPR036779">
    <property type="entry name" value="LysM_dom_sf"/>
</dbReference>
<dbReference type="RefSeq" id="WP_015485576.1">
    <property type="nucleotide sequence ID" value="NC_020888.1"/>
</dbReference>
<dbReference type="Pfam" id="PF01476">
    <property type="entry name" value="LysM"/>
    <property type="match status" value="1"/>
</dbReference>
<dbReference type="PATRIC" id="fig|1298593.3.peg.378"/>
<gene>
    <name evidence="2" type="ORF">TOL_0393</name>
</gene>
<feature type="domain" description="LysM" evidence="1">
    <location>
        <begin position="3502"/>
        <end position="3550"/>
    </location>
</feature>
<dbReference type="NCBIfam" id="TIGR01901">
    <property type="entry name" value="adhes_NPXG"/>
    <property type="match status" value="1"/>
</dbReference>
<evidence type="ECO:0000259" key="1">
    <source>
        <dbReference type="PROSITE" id="PS51782"/>
    </source>
</evidence>
<accession>M5DLX2</accession>
<dbReference type="InterPro" id="IPR011050">
    <property type="entry name" value="Pectin_lyase_fold/virulence"/>
</dbReference>
<dbReference type="PROSITE" id="PS51782">
    <property type="entry name" value="LYSM"/>
    <property type="match status" value="1"/>
</dbReference>
<name>M5DLX2_9GAMM</name>
<dbReference type="InterPro" id="IPR018392">
    <property type="entry name" value="LysM"/>
</dbReference>
<dbReference type="Gene3D" id="2.160.20.10">
    <property type="entry name" value="Single-stranded right-handed beta-helix, Pectin lyase-like"/>
    <property type="match status" value="1"/>
</dbReference>
<dbReference type="InterPro" id="IPR012334">
    <property type="entry name" value="Pectin_lyas_fold"/>
</dbReference>
<evidence type="ECO:0000313" key="3">
    <source>
        <dbReference type="Proteomes" id="UP000011866"/>
    </source>
</evidence>
<dbReference type="SUPFAM" id="SSF51126">
    <property type="entry name" value="Pectin lyase-like"/>
    <property type="match status" value="1"/>
</dbReference>
<dbReference type="KEGG" id="tol:TOL_0393"/>
<sequence>MTKNTNTSKNVTTAATGFLPKLKQLAEAIRNANLIAAGIRGSLLGSLIAGQIVMPVAVLALPTLPEVKGGSADFIGDPNTGINKVNQTSSRVVIDWSTFDIGSTETLTFDQINTTDVAINNVLDTKLSTIYGSVFAKGNIILINPNGLVFSDGAIINVGGLVASTLSLDTSYDLTYFVNDTENTVGLVFKDSGSTSELTSNAVITASGLNATSSVVFLGGQVTNNGDINARLVNMVGADGATITFGSDVLGIERIVDASVAPSVENSGTITASQITLEAYAAADILASAVNSGTLQATGISTIGGEIRLIASSGDADVAASVTNSGSLSATSGASIVIEADKVTLASGTAISATGTAATDTTSEVPAGSITVNTGTLDVSEAGAKYNNFDLIDGGDSVSIEKKLNINIGDSSSSIKVDGVSVVTSNNAILNGSDTVSEAFEIAADGVTVDVNSMSLSSVAAIDAGASASDSVTFVAETDASLVAENKITDPGVEELVAIDNSLSTTHIDFSNINSADLKGGVLTGSDGADTFVVNTGGLKANEIAVTGLEKNADGIATVNASGNTDGKDKLTSTFDASLTSEENEVSLTNYLFRGIEETVLADGTLTGTNAAETFTVAESKAVGVNAIDFKGVTTVVAGTDAGVVDIVNTGAAGAQLNGANNELVASGITFEEVEKADLANGTLVGKDDVNEAFSIDSDGITVGVNSMILTSVSAIDAGTSSGDSVTFGVATSASLVAENKITDPGVEELVAIDNSLSTTHIDFSNINSADLKGGVLTGSDGADTFVVNTGGLKANEIAVTGLAVNTDGFATIDAGGNASGADKLTSDFDATLTGASKALTSSGFTFQNIETADLNTKALTGSDSADTFVLVTVDNATQLKANDIVFEDINTTIDAGTNGTGSDKLTSDFDATLTGASKALTSSGFTFQNIETADLNTKALTGSDSVDTFVLATVDNATQLKANDIVFEDLNTTIDAGTNGTGSDKLTSDFDATLAGASKALTSSGFTFQNIETADLNTKTLTGSGSADTFVLATVDNATQLKANDIVFEDLNTTIDAGDNATGSDKLTSDFDATLTGASKALTSSGFTFQNIETADLNTKALTGSDSADTFVLVTVDNATQLKANDIVFEDINTTIDAGTNGTGSDKLTSDFDATLTGASKALTSSGFTFQNIETADLNTKALTGSDSADTFVLATVDNATQLKANDIVFEDINTTIDAGTNGTGSDKLTSDFDATLAGASKALISEGFTFQNIETADLNTKALTGSDSADTFVLVTVDNATQLKANDIVFEDINTTIDAGTNGTGSDKLTSDFDATLAGASKALTSSGFTFQNIETADLNTKALTGSDSADTFVLATVDNATQLKANDIVFNNINSTIDAGTNGTGSDKLTSDFDATLTGASKALTSSGFTFQNIETADLNTKALTGSDSADTFVLVTVDNATQLKANDIVFEDINTTIDAGTNGTGSDKLTSDFDATLTGASKALTSSGFTFQNIETADLNTKALTGSDSVDTFVLATVDNATQLKANDIVFEDLNTTIDAGTNGTGSDKLTSDFDATLAGASKALTSSGFTFQNIETADLNTKTLTGSGSADTFVLATVDNATQLKANDIVFEDLNTTIDAGDNATGSDKLTSDFDATLTGASKALTSSGFTFQNIETADLNTKALTGSDSADTFVLATVDNATQLKANDIVFNNINSTIDAGDNASGSDKLTSDFDATLAGASKALISEGFTFHSIETADLNTKALTGTDAGETFTFTDANTFNVNDIVFTDVATVVAGGADSVVDTVKTAGNKAELTGASNELKVSGITFQSIDVADLAGADESGEVNNGSFSGSSKADTFVLATVGSNTQLKANGIVINNSNTTIDAGANGSGSDKLTSDFDATLTGASKALTSSGFTFQNIETADLNTKALTGSGSADTFVLATVDNATQLKANDIVFNNINSTIDAGDNGTGSDKLTSDFDATLAGASKALISNGFTFQNIETADLNTKALTGSDSADTFVLAAVDNATQLKANDIVFEDINTTIDAGDNGTGSDKLTSDFDATLAGASKALISNGFTFQNIETADLNTKALTGSDSADTFVLATVDNATQLKANDIVFEDLNSTIDAGDNGTGSDKLTSDFDATLTDTNNALISNGFTFQNIETADLNTNSLKGSGRADTFVLSTVDNATQLKANDIVFEDLNSTIDAGDNVTVLDKLTSDFDATLTGASKALTSSGFTFQNIETADLNTKALTGSDSADTFVLATVDNDTQLKANDIVFNNINSTIDAGANGAGSDKLTSDFDATLAGAAKALISNGITFQNIETADLNTKTLTGSDSADTFVLATVDNATQLKANDIVFEDINTTINASGNTGGNDKLTSDFDASLTSENNEVSSSDYLFQGIEETVLADGTLTGTAAAETFTVAGSKAVGVNAIDFTGVTTVVAGTATTATDVTDTVDTDGTDAALDVANNQLVASDITFKEIEKADFAGDNANGTLTGSANSDSFVVNADGLKANEIVVTGLKTNADGIATINALGNAAGVDKLTSTFDASLTSENNEVSSSGYLFQGIEETVLADGTLTGTAAAETFTVAGSKAVGVNGIDFKGVTTVVAGTATDVTDTVDTDGTAAALNGNNNELVVSDITFKEIESADLASTTIKGTLTGTEEAEDFVVGSSVNELVVNAINFTGVDTVVAGTKSGVIDTLDTQGNSATLSGIDNEVIASSITFQQIESVDLASDTVKGTLNGTDVSDEFEINGANALTSDNVKFTGVGSVAAGSSNDDSITSTLAVDASLSAANKALMVAGINFTAIDSANLSQGIVTGTDSSETFEISNTNNAVTVNGMSLTAVSAVNAGSSMDDVVKVATGVQATADLTAVDNQISASAITFNDVDTVNLGGGTLNGSNSENEVYVVNTTANALAVKNMQFESVNAVNGGVDSIDSIATLGVAVDAQLTGADKQLLVSDITFSDISSANMSGGRLSGSDEADTIQLTSAGMAANEINFYLINSAVDTQGGDDTVIGRAGVDWTLTGTNGEINSVRYQFKNVENVDVVSEGVAGSAIAETFELGTEESQVIVNQLTLSNVSTVTADLNDTLLGTSGDDVFNVNSDTSVLTNSTTFDGMENLNGGEGQDTLISNVDGLAWIINQASDGVNSLGDFLFSQFEVLNNNVGNLNLSTSLQAVFAGESVSFIGGNSSTASIQAVPSDMNLNFNGQEDVIINSTYVGKNAITGNLIAHLADINASGDIDLDTEIDILNVSTNDNRSINATFVQNGDLVLRTVDVGDSGTVILDSAVEGTGLLTTETRNEVNFVAKSVSIGTGKSDRQGAGLWEGVGSAADASQLTFDVSFNLDLEALYYVTPFFPNGAPITSQLEGIESDSLISSQQSALIVTDTVQNLAQLDPAIFESLTPYIADANSIAGADNYYASSEVPSTLDTAQLAALLSSYEPTAAGGVNYDEYKLDGESEEDDDKKKLAKKLSKAGTFVADDNSDIKVAYSESGEMLGVVKDYVFQAGDSLWSLSKRYLGNGFAWTEIAKQNPSIKNPSSIADGQIIKVVVKVSDEIGQILKSAISAGGISKEGNSATLPASLRREVALP</sequence>
<dbReference type="HOGENOM" id="CLU_225828_0_0_6"/>
<dbReference type="SMART" id="SM00912">
    <property type="entry name" value="Haemagg_act"/>
    <property type="match status" value="1"/>
</dbReference>
<organism evidence="2 3">
    <name type="scientific">Thalassolituus oleivorans MIL-1</name>
    <dbReference type="NCBI Taxonomy" id="1298593"/>
    <lineage>
        <taxon>Bacteria</taxon>
        <taxon>Pseudomonadati</taxon>
        <taxon>Pseudomonadota</taxon>
        <taxon>Gammaproteobacteria</taxon>
        <taxon>Oceanospirillales</taxon>
        <taxon>Oceanospirillaceae</taxon>
        <taxon>Thalassolituus</taxon>
    </lineage>
</organism>
<dbReference type="Proteomes" id="UP000011866">
    <property type="component" value="Chromosome"/>
</dbReference>
<dbReference type="Gene3D" id="3.10.350.10">
    <property type="entry name" value="LysM domain"/>
    <property type="match status" value="1"/>
</dbReference>
<dbReference type="GeneID" id="79175389"/>
<keyword evidence="3" id="KW-1185">Reference proteome</keyword>
<dbReference type="CDD" id="cd00118">
    <property type="entry name" value="LysM"/>
    <property type="match status" value="1"/>
</dbReference>
<evidence type="ECO:0000313" key="2">
    <source>
        <dbReference type="EMBL" id="CCU70835.1"/>
    </source>
</evidence>
<protein>
    <submittedName>
        <fullName evidence="2">Predicted heterotrimeric autotransporter subunit A</fullName>
    </submittedName>
</protein>